<dbReference type="OrthoDB" id="9782at2157"/>
<dbReference type="PANTHER" id="PTHR19136:SF86">
    <property type="entry name" value="ADENOSYLCOBINAMIDE-PHOSPHATE GUANYLYLTRANSFERASE"/>
    <property type="match status" value="1"/>
</dbReference>
<proteinExistence type="predicted"/>
<dbReference type="EMBL" id="QKNY01000005">
    <property type="protein sequence ID" value="RJX44284.1"/>
    <property type="molecule type" value="Genomic_DNA"/>
</dbReference>
<evidence type="ECO:0000256" key="1">
    <source>
        <dbReference type="ARBA" id="ARBA00022679"/>
    </source>
</evidence>
<dbReference type="Pfam" id="PF12804">
    <property type="entry name" value="NTP_transf_3"/>
    <property type="match status" value="1"/>
</dbReference>
<dbReference type="InterPro" id="IPR029044">
    <property type="entry name" value="Nucleotide-diphossugar_trans"/>
</dbReference>
<protein>
    <submittedName>
        <fullName evidence="3">Cobalamin biosynthesis protein CobY</fullName>
    </submittedName>
</protein>
<evidence type="ECO:0000259" key="2">
    <source>
        <dbReference type="Pfam" id="PF12804"/>
    </source>
</evidence>
<dbReference type="GO" id="GO:0016779">
    <property type="term" value="F:nucleotidyltransferase activity"/>
    <property type="evidence" value="ECO:0007669"/>
    <property type="project" value="TreeGrafter"/>
</dbReference>
<dbReference type="SUPFAM" id="SSF53448">
    <property type="entry name" value="Nucleotide-diphospho-sugar transferases"/>
    <property type="match status" value="1"/>
</dbReference>
<comment type="caution">
    <text evidence="3">The sequence shown here is derived from an EMBL/GenBank/DDBJ whole genome shotgun (WGS) entry which is preliminary data.</text>
</comment>
<evidence type="ECO:0000313" key="4">
    <source>
        <dbReference type="Proteomes" id="UP000276588"/>
    </source>
</evidence>
<dbReference type="AlphaFoldDB" id="A0A3A6PX40"/>
<accession>A0A3A6PX40</accession>
<evidence type="ECO:0000313" key="3">
    <source>
        <dbReference type="EMBL" id="RJX44284.1"/>
    </source>
</evidence>
<gene>
    <name evidence="3" type="ORF">DM826_04005</name>
</gene>
<dbReference type="InterPro" id="IPR025877">
    <property type="entry name" value="MobA-like_NTP_Trfase"/>
</dbReference>
<name>A0A3A6PX40_9EURY</name>
<keyword evidence="4" id="KW-1185">Reference proteome</keyword>
<organism evidence="3 4">
    <name type="scientific">Halonotius aquaticus</name>
    <dbReference type="NCBI Taxonomy" id="2216978"/>
    <lineage>
        <taxon>Archaea</taxon>
        <taxon>Methanobacteriati</taxon>
        <taxon>Methanobacteriota</taxon>
        <taxon>Stenosarchaea group</taxon>
        <taxon>Halobacteria</taxon>
        <taxon>Halobacteriales</taxon>
        <taxon>Haloferacaceae</taxon>
        <taxon>Halonotius</taxon>
    </lineage>
</organism>
<feature type="domain" description="MobA-like NTP transferase" evidence="2">
    <location>
        <begin position="2"/>
        <end position="124"/>
    </location>
</feature>
<keyword evidence="1" id="KW-0808">Transferase</keyword>
<sequence length="192" mass="19551">MCGGEGTRLRPAVGDTEKPLVDVGGEPMIDRVVSALQASSLTTVAAAVSPATPETAAHLAEVDGVECITTAGEGYVADLGEAVAQLKTPTVTVAADLPLVTAGHVDRAAATAGSDSLTVCVPAALTAALGVSAETTTEADGEPVVPTGLNVVGDGAGRTVVWVDDRLAFNINRPEDRRAVERWLDHTDQTKL</sequence>
<reference evidence="3 4" key="1">
    <citation type="submission" date="2018-06" db="EMBL/GenBank/DDBJ databases">
        <title>Halonotius sp. F13-13 a new haloarchaeeon isolated from a solar saltern from Isla Cristina, Huelva, Spain.</title>
        <authorList>
            <person name="Duran-Viseras A."/>
            <person name="Sanchez-Porro C."/>
            <person name="Ventosa A."/>
        </authorList>
    </citation>
    <scope>NUCLEOTIDE SEQUENCE [LARGE SCALE GENOMIC DNA]</scope>
    <source>
        <strain evidence="3 4">F13-13</strain>
    </source>
</reference>
<dbReference type="Gene3D" id="3.90.550.10">
    <property type="entry name" value="Spore Coat Polysaccharide Biosynthesis Protein SpsA, Chain A"/>
    <property type="match status" value="1"/>
</dbReference>
<dbReference type="Proteomes" id="UP000276588">
    <property type="component" value="Unassembled WGS sequence"/>
</dbReference>
<dbReference type="PANTHER" id="PTHR19136">
    <property type="entry name" value="MOLYBDENUM COFACTOR GUANYLYLTRANSFERASE"/>
    <property type="match status" value="1"/>
</dbReference>